<dbReference type="GO" id="GO:0008168">
    <property type="term" value="F:methyltransferase activity"/>
    <property type="evidence" value="ECO:0007669"/>
    <property type="project" value="UniProtKB-KW"/>
</dbReference>
<dbReference type="InterPro" id="IPR027266">
    <property type="entry name" value="TrmE/GcvT-like"/>
</dbReference>
<dbReference type="SUPFAM" id="SSF101790">
    <property type="entry name" value="Aminomethyltransferase beta-barrel domain"/>
    <property type="match status" value="1"/>
</dbReference>
<organism evidence="10 11">
    <name type="scientific">Ferrithrix thermotolerans DSM 19514</name>
    <dbReference type="NCBI Taxonomy" id="1121881"/>
    <lineage>
        <taxon>Bacteria</taxon>
        <taxon>Bacillati</taxon>
        <taxon>Actinomycetota</taxon>
        <taxon>Acidimicrobiia</taxon>
        <taxon>Acidimicrobiales</taxon>
        <taxon>Acidimicrobiaceae</taxon>
        <taxon>Ferrithrix</taxon>
    </lineage>
</organism>
<evidence type="ECO:0000313" key="11">
    <source>
        <dbReference type="Proteomes" id="UP000184295"/>
    </source>
</evidence>
<dbReference type="InterPro" id="IPR028896">
    <property type="entry name" value="GcvT/YgfZ/DmdA"/>
</dbReference>
<accession>A0A1M4UFD7</accession>
<proteinExistence type="inferred from homology"/>
<evidence type="ECO:0000256" key="2">
    <source>
        <dbReference type="ARBA" id="ARBA00012616"/>
    </source>
</evidence>
<dbReference type="STRING" id="1121881.SAMN02745225_00950"/>
<dbReference type="GO" id="GO:0005829">
    <property type="term" value="C:cytosol"/>
    <property type="evidence" value="ECO:0007669"/>
    <property type="project" value="TreeGrafter"/>
</dbReference>
<evidence type="ECO:0000256" key="5">
    <source>
        <dbReference type="ARBA" id="ARBA00031395"/>
    </source>
</evidence>
<dbReference type="PANTHER" id="PTHR43757">
    <property type="entry name" value="AMINOMETHYLTRANSFERASE"/>
    <property type="match status" value="1"/>
</dbReference>
<dbReference type="InterPro" id="IPR006223">
    <property type="entry name" value="GcvT"/>
</dbReference>
<evidence type="ECO:0000256" key="7">
    <source>
        <dbReference type="PIRSR" id="PIRSR006487-1"/>
    </source>
</evidence>
<gene>
    <name evidence="10" type="ORF">SAMN02745225_00950</name>
</gene>
<keyword evidence="10" id="KW-0489">Methyltransferase</keyword>
<evidence type="ECO:0000256" key="4">
    <source>
        <dbReference type="ARBA" id="ARBA00022679"/>
    </source>
</evidence>
<comment type="catalytic activity">
    <reaction evidence="6">
        <text>N(6)-[(R)-S(8)-aminomethyldihydrolipoyl]-L-lysyl-[protein] + (6S)-5,6,7,8-tetrahydrofolate = N(6)-[(R)-dihydrolipoyl]-L-lysyl-[protein] + (6R)-5,10-methylene-5,6,7,8-tetrahydrofolate + NH4(+)</text>
        <dbReference type="Rhea" id="RHEA:16945"/>
        <dbReference type="Rhea" id="RHEA-COMP:10475"/>
        <dbReference type="Rhea" id="RHEA-COMP:10492"/>
        <dbReference type="ChEBI" id="CHEBI:15636"/>
        <dbReference type="ChEBI" id="CHEBI:28938"/>
        <dbReference type="ChEBI" id="CHEBI:57453"/>
        <dbReference type="ChEBI" id="CHEBI:83100"/>
        <dbReference type="ChEBI" id="CHEBI:83143"/>
        <dbReference type="EC" id="2.1.2.10"/>
    </reaction>
</comment>
<dbReference type="GO" id="GO:0008483">
    <property type="term" value="F:transaminase activity"/>
    <property type="evidence" value="ECO:0007669"/>
    <property type="project" value="UniProtKB-KW"/>
</dbReference>
<dbReference type="GO" id="GO:0006546">
    <property type="term" value="P:glycine catabolic process"/>
    <property type="evidence" value="ECO:0007669"/>
    <property type="project" value="InterPro"/>
</dbReference>
<evidence type="ECO:0000259" key="9">
    <source>
        <dbReference type="Pfam" id="PF08669"/>
    </source>
</evidence>
<dbReference type="GO" id="GO:0032259">
    <property type="term" value="P:methylation"/>
    <property type="evidence" value="ECO:0007669"/>
    <property type="project" value="UniProtKB-KW"/>
</dbReference>
<dbReference type="Pfam" id="PF08669">
    <property type="entry name" value="GCV_T_C"/>
    <property type="match status" value="1"/>
</dbReference>
<dbReference type="NCBIfam" id="NF001567">
    <property type="entry name" value="PRK00389.1"/>
    <property type="match status" value="1"/>
</dbReference>
<dbReference type="GO" id="GO:0004047">
    <property type="term" value="F:aminomethyltransferase activity"/>
    <property type="evidence" value="ECO:0007669"/>
    <property type="project" value="UniProtKB-EC"/>
</dbReference>
<dbReference type="SUPFAM" id="SSF103025">
    <property type="entry name" value="Folate-binding domain"/>
    <property type="match status" value="1"/>
</dbReference>
<comment type="similarity">
    <text evidence="1">Belongs to the GcvT family.</text>
</comment>
<dbReference type="AlphaFoldDB" id="A0A1M4UFD7"/>
<dbReference type="EMBL" id="FQUL01000010">
    <property type="protein sequence ID" value="SHE55511.1"/>
    <property type="molecule type" value="Genomic_DNA"/>
</dbReference>
<keyword evidence="11" id="KW-1185">Reference proteome</keyword>
<name>A0A1M4UFD7_9ACTN</name>
<dbReference type="NCBIfam" id="TIGR00528">
    <property type="entry name" value="gcvT"/>
    <property type="match status" value="1"/>
</dbReference>
<dbReference type="InterPro" id="IPR013977">
    <property type="entry name" value="GcvT_C"/>
</dbReference>
<dbReference type="Pfam" id="PF01571">
    <property type="entry name" value="GCV_T"/>
    <property type="match status" value="1"/>
</dbReference>
<sequence length="333" mass="36859">MVDFGGWEMPLSYPLGTLKEHLSCRSRSVVFDVSHLGTVEVKGIDAFDLLQRHLSNDLGKITPGRAQYTHLLDGQDASVLDDIIVWWDNDQRFLVMPNASNTERVRERIGGEDTTETRSILALQGPKTRDVLAKVIPESAGVGRFRVGHYNFEGVEILVAGTGYTGEDGVEISIENEASVKLFSRLLEEGVVPAGLGARDTLRLEAALPLHGNELGPGITPIEARLEWVVSLSKGDFIGRDAYLKRKESGPRFLLYGLMSQSRQPVRSHMKVFGKDGEIGWVSSGNFSPSLSKAIALIYSYQDLRFRDEVFIEARGNKLPFEVVNLPFIAKNS</sequence>
<evidence type="ECO:0000313" key="10">
    <source>
        <dbReference type="EMBL" id="SHE55511.1"/>
    </source>
</evidence>
<dbReference type="Proteomes" id="UP000184295">
    <property type="component" value="Unassembled WGS sequence"/>
</dbReference>
<dbReference type="InterPro" id="IPR006222">
    <property type="entry name" value="GCVT_N"/>
</dbReference>
<dbReference type="Gene3D" id="3.30.1360.120">
    <property type="entry name" value="Probable tRNA modification gtpase trme, domain 1"/>
    <property type="match status" value="1"/>
</dbReference>
<feature type="domain" description="GCVT N-terminal" evidence="8">
    <location>
        <begin position="1"/>
        <end position="234"/>
    </location>
</feature>
<reference evidence="11" key="1">
    <citation type="submission" date="2016-11" db="EMBL/GenBank/DDBJ databases">
        <authorList>
            <person name="Varghese N."/>
            <person name="Submissions S."/>
        </authorList>
    </citation>
    <scope>NUCLEOTIDE SEQUENCE [LARGE SCALE GENOMIC DNA]</scope>
    <source>
        <strain evidence="11">DSM 19514</strain>
    </source>
</reference>
<dbReference type="PIRSF" id="PIRSF006487">
    <property type="entry name" value="GcvT"/>
    <property type="match status" value="1"/>
</dbReference>
<keyword evidence="4 10" id="KW-0808">Transferase</keyword>
<dbReference type="EC" id="2.1.2.10" evidence="2"/>
<dbReference type="PANTHER" id="PTHR43757:SF2">
    <property type="entry name" value="AMINOMETHYLTRANSFERASE, MITOCHONDRIAL"/>
    <property type="match status" value="1"/>
</dbReference>
<evidence type="ECO:0000256" key="6">
    <source>
        <dbReference type="ARBA" id="ARBA00047665"/>
    </source>
</evidence>
<evidence type="ECO:0000256" key="1">
    <source>
        <dbReference type="ARBA" id="ARBA00008609"/>
    </source>
</evidence>
<keyword evidence="3" id="KW-0032">Aminotransferase</keyword>
<feature type="domain" description="Aminomethyltransferase C-terminal" evidence="9">
    <location>
        <begin position="257"/>
        <end position="328"/>
    </location>
</feature>
<evidence type="ECO:0000259" key="8">
    <source>
        <dbReference type="Pfam" id="PF01571"/>
    </source>
</evidence>
<evidence type="ECO:0000256" key="3">
    <source>
        <dbReference type="ARBA" id="ARBA00022576"/>
    </source>
</evidence>
<dbReference type="InterPro" id="IPR029043">
    <property type="entry name" value="GcvT/YgfZ_C"/>
</dbReference>
<dbReference type="GO" id="GO:0005960">
    <property type="term" value="C:glycine cleavage complex"/>
    <property type="evidence" value="ECO:0007669"/>
    <property type="project" value="InterPro"/>
</dbReference>
<protein>
    <recommendedName>
        <fullName evidence="2">aminomethyltransferase</fullName>
        <ecNumber evidence="2">2.1.2.10</ecNumber>
    </recommendedName>
    <alternativeName>
        <fullName evidence="5">Glycine cleavage system T protein</fullName>
    </alternativeName>
</protein>
<feature type="binding site" evidence="7">
    <location>
        <position position="171"/>
    </location>
    <ligand>
        <name>substrate</name>
    </ligand>
</feature>